<name>A0A1I5X9N9_9FIRM</name>
<proteinExistence type="predicted"/>
<dbReference type="STRING" id="937334.SAMN05444406_12331"/>
<dbReference type="InterPro" id="IPR052018">
    <property type="entry name" value="PHP_domain"/>
</dbReference>
<dbReference type="RefSeq" id="WP_242948344.1">
    <property type="nucleotide sequence ID" value="NZ_FOXR01000023.1"/>
</dbReference>
<feature type="domain" description="PHP" evidence="1">
    <location>
        <begin position="9"/>
        <end position="125"/>
    </location>
</feature>
<accession>A0A1I5X9N9</accession>
<dbReference type="Pfam" id="PF02811">
    <property type="entry name" value="PHP"/>
    <property type="match status" value="1"/>
</dbReference>
<dbReference type="SUPFAM" id="SSF89550">
    <property type="entry name" value="PHP domain-like"/>
    <property type="match status" value="1"/>
</dbReference>
<dbReference type="GO" id="GO:0004534">
    <property type="term" value="F:5'-3' RNA exonuclease activity"/>
    <property type="evidence" value="ECO:0007669"/>
    <property type="project" value="TreeGrafter"/>
</dbReference>
<dbReference type="AlphaFoldDB" id="A0A1I5X9N9"/>
<protein>
    <recommendedName>
        <fullName evidence="1">PHP domain-containing protein</fullName>
    </recommendedName>
</protein>
<sequence length="231" mass="26318">MKGQSFLIDTHVHTSEVSPCGKVSAEEMVRYYKDAGYQGIIITDHYYDGYFELLGDQPWEAKVQKFLSGYRAALEEGERIGLHVMLGMELRFHESVEDYLVYGIDEDFLVENPELYKHTLESFKKLIDNHNILIFQAHPFRVGLKPADPDLLHGVEVFNGNPRHDSHNDLAYEFAAKNGLLMIAGSDAHQPQDVGRAGICLPHPICSARELVEYYREFKQVEIVINCEDTG</sequence>
<gene>
    <name evidence="2" type="ORF">SAMN05444406_12331</name>
</gene>
<evidence type="ECO:0000313" key="2">
    <source>
        <dbReference type="EMBL" id="SFQ28556.1"/>
    </source>
</evidence>
<evidence type="ECO:0000313" key="3">
    <source>
        <dbReference type="Proteomes" id="UP000198577"/>
    </source>
</evidence>
<dbReference type="GO" id="GO:0035312">
    <property type="term" value="F:5'-3' DNA exonuclease activity"/>
    <property type="evidence" value="ECO:0007669"/>
    <property type="project" value="TreeGrafter"/>
</dbReference>
<reference evidence="2 3" key="1">
    <citation type="submission" date="2016-10" db="EMBL/GenBank/DDBJ databases">
        <authorList>
            <person name="de Groot N.N."/>
        </authorList>
    </citation>
    <scope>NUCLEOTIDE SEQUENCE [LARGE SCALE GENOMIC DNA]</scope>
    <source>
        <strain evidence="2 3">DSM 20678</strain>
    </source>
</reference>
<dbReference type="Proteomes" id="UP000198577">
    <property type="component" value="Unassembled WGS sequence"/>
</dbReference>
<dbReference type="InterPro" id="IPR004013">
    <property type="entry name" value="PHP_dom"/>
</dbReference>
<evidence type="ECO:0000259" key="1">
    <source>
        <dbReference type="Pfam" id="PF02811"/>
    </source>
</evidence>
<dbReference type="PANTHER" id="PTHR42924">
    <property type="entry name" value="EXONUCLEASE"/>
    <property type="match status" value="1"/>
</dbReference>
<dbReference type="Gene3D" id="3.20.20.140">
    <property type="entry name" value="Metal-dependent hydrolases"/>
    <property type="match status" value="1"/>
</dbReference>
<dbReference type="CDD" id="cd07432">
    <property type="entry name" value="PHP_HisPPase"/>
    <property type="match status" value="1"/>
</dbReference>
<keyword evidence="3" id="KW-1185">Reference proteome</keyword>
<dbReference type="PANTHER" id="PTHR42924:SF3">
    <property type="entry name" value="POLYMERASE_HISTIDINOL PHOSPHATASE N-TERMINAL DOMAIN-CONTAINING PROTEIN"/>
    <property type="match status" value="1"/>
</dbReference>
<dbReference type="InterPro" id="IPR016195">
    <property type="entry name" value="Pol/histidinol_Pase-like"/>
</dbReference>
<organism evidence="2 3">
    <name type="scientific">Caldicoprobacter faecalis</name>
    <dbReference type="NCBI Taxonomy" id="937334"/>
    <lineage>
        <taxon>Bacteria</taxon>
        <taxon>Bacillati</taxon>
        <taxon>Bacillota</taxon>
        <taxon>Clostridia</taxon>
        <taxon>Caldicoprobacterales</taxon>
        <taxon>Caldicoprobacteraceae</taxon>
        <taxon>Caldicoprobacter</taxon>
    </lineage>
</organism>
<dbReference type="EMBL" id="FOXR01000023">
    <property type="protein sequence ID" value="SFQ28556.1"/>
    <property type="molecule type" value="Genomic_DNA"/>
</dbReference>
<dbReference type="Pfam" id="PF13263">
    <property type="entry name" value="PHP_C"/>
    <property type="match status" value="1"/>
</dbReference>